<evidence type="ECO:0008006" key="3">
    <source>
        <dbReference type="Google" id="ProtNLM"/>
    </source>
</evidence>
<evidence type="ECO:0000313" key="2">
    <source>
        <dbReference type="Proteomes" id="UP000070483"/>
    </source>
</evidence>
<dbReference type="GeneID" id="84805237"/>
<dbReference type="EMBL" id="LSDD01000006">
    <property type="protein sequence ID" value="KXB70104.1"/>
    <property type="molecule type" value="Genomic_DNA"/>
</dbReference>
<dbReference type="STRING" id="157687.HMPREF3180_00141"/>
<name>A0A134AQY1_9FUSO</name>
<protein>
    <recommendedName>
        <fullName evidence="3">Mu-like prophage protein Com</fullName>
    </recommendedName>
</protein>
<sequence>MKEVHCKHCGAFLFGIESDCKYYVTKCKKCGVINRGSTSQVFKPKKKNEK</sequence>
<organism evidence="1 2">
    <name type="scientific">Leptotrichia wadei</name>
    <dbReference type="NCBI Taxonomy" id="157687"/>
    <lineage>
        <taxon>Bacteria</taxon>
        <taxon>Fusobacteriati</taxon>
        <taxon>Fusobacteriota</taxon>
        <taxon>Fusobacteriia</taxon>
        <taxon>Fusobacteriales</taxon>
        <taxon>Leptotrichiaceae</taxon>
        <taxon>Leptotrichia</taxon>
    </lineage>
</organism>
<keyword evidence="2" id="KW-1185">Reference proteome</keyword>
<dbReference type="PATRIC" id="fig|157687.3.peg.143"/>
<proteinExistence type="predicted"/>
<accession>A0A134AQY1</accession>
<dbReference type="Proteomes" id="UP000070483">
    <property type="component" value="Unassembled WGS sequence"/>
</dbReference>
<gene>
    <name evidence="1" type="ORF">HMPREF3180_00141</name>
</gene>
<evidence type="ECO:0000313" key="1">
    <source>
        <dbReference type="EMBL" id="KXB70104.1"/>
    </source>
</evidence>
<dbReference type="RefSeq" id="WP_018498221.1">
    <property type="nucleotide sequence ID" value="NZ_AP019829.2"/>
</dbReference>
<dbReference type="OrthoDB" id="2066462at2"/>
<dbReference type="AlphaFoldDB" id="A0A134AQY1"/>
<reference evidence="2" key="1">
    <citation type="submission" date="2016-01" db="EMBL/GenBank/DDBJ databases">
        <authorList>
            <person name="Mitreva M."/>
            <person name="Pepin K.H."/>
            <person name="Mihindukulasuriya K.A."/>
            <person name="Fulton R."/>
            <person name="Fronick C."/>
            <person name="O'Laughlin M."/>
            <person name="Miner T."/>
            <person name="Herter B."/>
            <person name="Rosa B.A."/>
            <person name="Cordes M."/>
            <person name="Tomlinson C."/>
            <person name="Wollam A."/>
            <person name="Palsikar V.B."/>
            <person name="Mardis E.R."/>
            <person name="Wilson R.K."/>
        </authorList>
    </citation>
    <scope>NUCLEOTIDE SEQUENCE [LARGE SCALE GENOMIC DNA]</scope>
    <source>
        <strain evidence="2">KA00185</strain>
    </source>
</reference>
<comment type="caution">
    <text evidence="1">The sequence shown here is derived from an EMBL/GenBank/DDBJ whole genome shotgun (WGS) entry which is preliminary data.</text>
</comment>